<dbReference type="RefSeq" id="WP_282514498.1">
    <property type="nucleotide sequence ID" value="NZ_JASCIR010000014.1"/>
</dbReference>
<proteinExistence type="predicted"/>
<comment type="caution">
    <text evidence="2">The sequence shown here is derived from an EMBL/GenBank/DDBJ whole genome shotgun (WGS) entry which is preliminary data.</text>
</comment>
<protein>
    <submittedName>
        <fullName evidence="2">Uncharacterized protein</fullName>
    </submittedName>
</protein>
<organism evidence="2 3">
    <name type="scientific">Streptomyces solicavernae</name>
    <dbReference type="NCBI Taxonomy" id="3043614"/>
    <lineage>
        <taxon>Bacteria</taxon>
        <taxon>Bacillati</taxon>
        <taxon>Actinomycetota</taxon>
        <taxon>Actinomycetes</taxon>
        <taxon>Kitasatosporales</taxon>
        <taxon>Streptomycetaceae</taxon>
        <taxon>Streptomyces</taxon>
    </lineage>
</organism>
<feature type="region of interest" description="Disordered" evidence="1">
    <location>
        <begin position="16"/>
        <end position="47"/>
    </location>
</feature>
<keyword evidence="3" id="KW-1185">Reference proteome</keyword>
<accession>A0ABT6RUF2</accession>
<evidence type="ECO:0000256" key="1">
    <source>
        <dbReference type="SAM" id="MobiDB-lite"/>
    </source>
</evidence>
<reference evidence="2 3" key="1">
    <citation type="submission" date="2023-05" db="EMBL/GenBank/DDBJ databases">
        <title>Draft genome sequence of Streptomyces sp. B-S-A8 isolated from a cave soil in Thailand.</title>
        <authorList>
            <person name="Chamroensaksri N."/>
            <person name="Muangham S."/>
        </authorList>
    </citation>
    <scope>NUCLEOTIDE SEQUENCE [LARGE SCALE GENOMIC DNA]</scope>
    <source>
        <strain evidence="2 3">B-S-A8</strain>
    </source>
</reference>
<name>A0ABT6RUF2_9ACTN</name>
<evidence type="ECO:0000313" key="3">
    <source>
        <dbReference type="Proteomes" id="UP001224661"/>
    </source>
</evidence>
<gene>
    <name evidence="2" type="ORF">QIS99_17930</name>
</gene>
<evidence type="ECO:0000313" key="2">
    <source>
        <dbReference type="EMBL" id="MDI3388066.1"/>
    </source>
</evidence>
<dbReference type="EMBL" id="JASCIR010000014">
    <property type="protein sequence ID" value="MDI3388066.1"/>
    <property type="molecule type" value="Genomic_DNA"/>
</dbReference>
<dbReference type="Proteomes" id="UP001224661">
    <property type="component" value="Unassembled WGS sequence"/>
</dbReference>
<sequence length="90" mass="9562">MSAIPERFTVVLKPQLTDAEGHPDHGTALRSATVERTGETGASGFPRYAGDGVHVDIDPATRTVEAATVDGDELPYGWVAEVDEAVPEEE</sequence>